<keyword evidence="8" id="KW-0833">Ubl conjugation pathway</keyword>
<evidence type="ECO:0000256" key="7">
    <source>
        <dbReference type="ARBA" id="ARBA00022771"/>
    </source>
</evidence>
<dbReference type="Gene3D" id="3.30.40.10">
    <property type="entry name" value="Zinc/RING finger domain, C3HC4 (zinc finger)"/>
    <property type="match status" value="1"/>
</dbReference>
<keyword evidence="4" id="KW-0808">Transferase</keyword>
<dbReference type="KEGG" id="jre:108992608"/>
<evidence type="ECO:0000256" key="11">
    <source>
        <dbReference type="ARBA" id="ARBA00023136"/>
    </source>
</evidence>
<dbReference type="Proteomes" id="UP000235220">
    <property type="component" value="Chromosome 4"/>
</dbReference>
<evidence type="ECO:0000259" key="14">
    <source>
        <dbReference type="PROSITE" id="PS50089"/>
    </source>
</evidence>
<dbReference type="GO" id="GO:0016020">
    <property type="term" value="C:membrane"/>
    <property type="evidence" value="ECO:0007669"/>
    <property type="project" value="UniProtKB-SubCell"/>
</dbReference>
<comment type="catalytic activity">
    <reaction evidence="1">
        <text>S-ubiquitinyl-[E2 ubiquitin-conjugating enzyme]-L-cysteine + [acceptor protein]-L-lysine = [E2 ubiquitin-conjugating enzyme]-L-cysteine + N(6)-ubiquitinyl-[acceptor protein]-L-lysine.</text>
        <dbReference type="EC" id="2.3.2.27"/>
    </reaction>
</comment>
<feature type="transmembrane region" description="Helical" evidence="13">
    <location>
        <begin position="204"/>
        <end position="237"/>
    </location>
</feature>
<dbReference type="EC" id="2.3.2.27" evidence="3"/>
<dbReference type="AlphaFoldDB" id="A0A2I4ETM9"/>
<evidence type="ECO:0000256" key="6">
    <source>
        <dbReference type="ARBA" id="ARBA00022723"/>
    </source>
</evidence>
<dbReference type="PROSITE" id="PS50089">
    <property type="entry name" value="ZF_RING_2"/>
    <property type="match status" value="1"/>
</dbReference>
<evidence type="ECO:0000256" key="10">
    <source>
        <dbReference type="ARBA" id="ARBA00022989"/>
    </source>
</evidence>
<dbReference type="SMART" id="SM00184">
    <property type="entry name" value="RING"/>
    <property type="match status" value="1"/>
</dbReference>
<dbReference type="GO" id="GO:0016567">
    <property type="term" value="P:protein ubiquitination"/>
    <property type="evidence" value="ECO:0000318"/>
    <property type="project" value="GO_Central"/>
</dbReference>
<organism evidence="15 16">
    <name type="scientific">Juglans regia</name>
    <name type="common">English walnut</name>
    <dbReference type="NCBI Taxonomy" id="51240"/>
    <lineage>
        <taxon>Eukaryota</taxon>
        <taxon>Viridiplantae</taxon>
        <taxon>Streptophyta</taxon>
        <taxon>Embryophyta</taxon>
        <taxon>Tracheophyta</taxon>
        <taxon>Spermatophyta</taxon>
        <taxon>Magnoliopsida</taxon>
        <taxon>eudicotyledons</taxon>
        <taxon>Gunneridae</taxon>
        <taxon>Pentapetalae</taxon>
        <taxon>rosids</taxon>
        <taxon>fabids</taxon>
        <taxon>Fagales</taxon>
        <taxon>Juglandaceae</taxon>
        <taxon>Juglans</taxon>
    </lineage>
</organism>
<gene>
    <name evidence="16" type="primary">LOC108992608</name>
</gene>
<evidence type="ECO:0000256" key="3">
    <source>
        <dbReference type="ARBA" id="ARBA00012483"/>
    </source>
</evidence>
<feature type="domain" description="RING-type" evidence="14">
    <location>
        <begin position="299"/>
        <end position="340"/>
    </location>
</feature>
<keyword evidence="6" id="KW-0479">Metal-binding</keyword>
<dbReference type="GO" id="GO:0008270">
    <property type="term" value="F:zinc ion binding"/>
    <property type="evidence" value="ECO:0007669"/>
    <property type="project" value="UniProtKB-KW"/>
</dbReference>
<dbReference type="GO" id="GO:0061630">
    <property type="term" value="F:ubiquitin protein ligase activity"/>
    <property type="evidence" value="ECO:0000318"/>
    <property type="project" value="GO_Central"/>
</dbReference>
<dbReference type="GO" id="GO:0006511">
    <property type="term" value="P:ubiquitin-dependent protein catabolic process"/>
    <property type="evidence" value="ECO:0000318"/>
    <property type="project" value="GO_Central"/>
</dbReference>
<dbReference type="SUPFAM" id="SSF57850">
    <property type="entry name" value="RING/U-box"/>
    <property type="match status" value="1"/>
</dbReference>
<dbReference type="GeneID" id="108992608"/>
<reference evidence="16" key="1">
    <citation type="submission" date="2025-08" db="UniProtKB">
        <authorList>
            <consortium name="RefSeq"/>
        </authorList>
    </citation>
    <scope>IDENTIFICATION</scope>
    <source>
        <tissue evidence="16">Leaves</tissue>
    </source>
</reference>
<evidence type="ECO:0000256" key="1">
    <source>
        <dbReference type="ARBA" id="ARBA00000900"/>
    </source>
</evidence>
<evidence type="ECO:0000256" key="12">
    <source>
        <dbReference type="SAM" id="MobiDB-lite"/>
    </source>
</evidence>
<evidence type="ECO:0000256" key="4">
    <source>
        <dbReference type="ARBA" id="ARBA00022679"/>
    </source>
</evidence>
<evidence type="ECO:0000256" key="8">
    <source>
        <dbReference type="ARBA" id="ARBA00022786"/>
    </source>
</evidence>
<keyword evidence="11 13" id="KW-0472">Membrane</keyword>
<protein>
    <recommendedName>
        <fullName evidence="3">RING-type E3 ubiquitin transferase</fullName>
        <ecNumber evidence="3">2.3.2.27</ecNumber>
    </recommendedName>
</protein>
<name>A0A2I4ETM9_JUGRE</name>
<feature type="compositionally biased region" description="Basic and acidic residues" evidence="12">
    <location>
        <begin position="9"/>
        <end position="18"/>
    </location>
</feature>
<keyword evidence="10 13" id="KW-1133">Transmembrane helix</keyword>
<dbReference type="RefSeq" id="XP_018822754.1">
    <property type="nucleotide sequence ID" value="XM_018967209.2"/>
</dbReference>
<sequence length="350" mass="39839">MAEQPQPLRVEDDGREHSSSSPRWPTTFTLPLTRYATSLIAADRCPVLLADNSEPASEDLNSGDESGCRYYYYFSYSKPILVLDLVWNLAFLIVAVVVLLSTFEERPSTPLRVWLCGYSLQCVLHVSFVYLEYLKRISSIHDRAPQSPLRSPSSLTYTSILKKMESVNTMLSSIWWVFGFYWIVMGGQELLQDSPRLYWLTVVFLAFDVFFIIFCIGTAFIIFFALCCCIPLVAFAYAMTIRQGASEDDIRSLPKYRFCQANPLGTFDNDKMKVAGTRMESVNSNYTNERPLHPEDSVCCICLSQYVDGVELSTLPCNHHFHCGCISRWLRINATCPLCKFNILRGDTLV</sequence>
<evidence type="ECO:0000256" key="9">
    <source>
        <dbReference type="ARBA" id="ARBA00022833"/>
    </source>
</evidence>
<keyword evidence="9" id="KW-0862">Zinc</keyword>
<feature type="transmembrane region" description="Helical" evidence="13">
    <location>
        <begin position="80"/>
        <end position="100"/>
    </location>
</feature>
<feature type="transmembrane region" description="Helical" evidence="13">
    <location>
        <begin position="112"/>
        <end position="133"/>
    </location>
</feature>
<evidence type="ECO:0000256" key="2">
    <source>
        <dbReference type="ARBA" id="ARBA00004141"/>
    </source>
</evidence>
<feature type="region of interest" description="Disordered" evidence="12">
    <location>
        <begin position="1"/>
        <end position="25"/>
    </location>
</feature>
<dbReference type="PANTHER" id="PTHR45977:SF19">
    <property type="entry name" value="RING-TYPE DOMAIN-CONTAINING PROTEIN"/>
    <property type="match status" value="1"/>
</dbReference>
<keyword evidence="15" id="KW-1185">Reference proteome</keyword>
<keyword evidence="5 13" id="KW-0812">Transmembrane</keyword>
<accession>A0A2I4ETM9</accession>
<evidence type="ECO:0000256" key="13">
    <source>
        <dbReference type="SAM" id="Phobius"/>
    </source>
</evidence>
<dbReference type="Gramene" id="Jr04_06120_p1">
    <property type="protein sequence ID" value="cds.Jr04_06120_p1"/>
    <property type="gene ID" value="Jr04_06120"/>
</dbReference>
<evidence type="ECO:0000256" key="5">
    <source>
        <dbReference type="ARBA" id="ARBA00022692"/>
    </source>
</evidence>
<dbReference type="Pfam" id="PF13639">
    <property type="entry name" value="zf-RING_2"/>
    <property type="match status" value="1"/>
</dbReference>
<feature type="transmembrane region" description="Helical" evidence="13">
    <location>
        <begin position="167"/>
        <end position="184"/>
    </location>
</feature>
<proteinExistence type="predicted"/>
<dbReference type="PANTHER" id="PTHR45977">
    <property type="entry name" value="TARGET OF ERK KINASE MPK-1"/>
    <property type="match status" value="1"/>
</dbReference>
<keyword evidence="7" id="KW-0863">Zinc-finger</keyword>
<evidence type="ECO:0000313" key="15">
    <source>
        <dbReference type="Proteomes" id="UP000235220"/>
    </source>
</evidence>
<dbReference type="OrthoDB" id="8062037at2759"/>
<dbReference type="InterPro" id="IPR013083">
    <property type="entry name" value="Znf_RING/FYVE/PHD"/>
</dbReference>
<dbReference type="InterPro" id="IPR001841">
    <property type="entry name" value="Znf_RING"/>
</dbReference>
<evidence type="ECO:0000313" key="16">
    <source>
        <dbReference type="RefSeq" id="XP_018822754.1"/>
    </source>
</evidence>
<comment type="subcellular location">
    <subcellularLocation>
        <location evidence="2">Membrane</location>
        <topology evidence="2">Multi-pass membrane protein</topology>
    </subcellularLocation>
</comment>